<protein>
    <recommendedName>
        <fullName evidence="4">GB1/RHD3-type G domain-containing protein</fullName>
    </recommendedName>
</protein>
<proteinExistence type="inferred from homology"/>
<dbReference type="Gene3D" id="3.40.50.300">
    <property type="entry name" value="P-loop containing nucleotide triphosphate hydrolases"/>
    <property type="match status" value="1"/>
</dbReference>
<dbReference type="PANTHER" id="PTHR10751">
    <property type="entry name" value="GUANYLATE BINDING PROTEIN"/>
    <property type="match status" value="1"/>
</dbReference>
<evidence type="ECO:0000256" key="3">
    <source>
        <dbReference type="PROSITE-ProRule" id="PRU01052"/>
    </source>
</evidence>
<evidence type="ECO:0000256" key="2">
    <source>
        <dbReference type="ARBA" id="ARBA00023134"/>
    </source>
</evidence>
<dbReference type="PROSITE" id="PS51715">
    <property type="entry name" value="G_GB1_RHD3"/>
    <property type="match status" value="1"/>
</dbReference>
<reference evidence="5" key="2">
    <citation type="submission" date="2014-03" db="EMBL/GenBank/DDBJ databases">
        <authorList>
            <person name="Genoscope - CEA"/>
        </authorList>
    </citation>
    <scope>NUCLEOTIDE SEQUENCE</scope>
</reference>
<keyword evidence="1" id="KW-0547">Nucleotide-binding</keyword>
<evidence type="ECO:0000313" key="5">
    <source>
        <dbReference type="EMBL" id="CDR18988.1"/>
    </source>
</evidence>
<evidence type="ECO:0000256" key="1">
    <source>
        <dbReference type="ARBA" id="ARBA00022741"/>
    </source>
</evidence>
<dbReference type="Pfam" id="PF02263">
    <property type="entry name" value="GBP"/>
    <property type="match status" value="1"/>
</dbReference>
<dbReference type="AlphaFoldDB" id="A0A061A8N7"/>
<evidence type="ECO:0000259" key="4">
    <source>
        <dbReference type="PROSITE" id="PS51715"/>
    </source>
</evidence>
<name>A0A061A8N7_ONCMY</name>
<dbReference type="SUPFAM" id="SSF52540">
    <property type="entry name" value="P-loop containing nucleoside triphosphate hydrolases"/>
    <property type="match status" value="1"/>
</dbReference>
<dbReference type="InterPro" id="IPR027417">
    <property type="entry name" value="P-loop_NTPase"/>
</dbReference>
<dbReference type="PaxDb" id="8022-A0A061A8N7"/>
<sequence>MAGQTVSMKGPVCLIENDSDGKLCVVRSALETLSQIEQHVVVVAVVGLYRTGKSYLMNKLAGTNKGGNINYYLNLLPNTIYYYTLVVGLVSDY</sequence>
<organism evidence="5 6">
    <name type="scientific">Oncorhynchus mykiss</name>
    <name type="common">Rainbow trout</name>
    <name type="synonym">Salmo gairdneri</name>
    <dbReference type="NCBI Taxonomy" id="8022"/>
    <lineage>
        <taxon>Eukaryota</taxon>
        <taxon>Metazoa</taxon>
        <taxon>Chordata</taxon>
        <taxon>Craniata</taxon>
        <taxon>Vertebrata</taxon>
        <taxon>Euteleostomi</taxon>
        <taxon>Actinopterygii</taxon>
        <taxon>Neopterygii</taxon>
        <taxon>Teleostei</taxon>
        <taxon>Protacanthopterygii</taxon>
        <taxon>Salmoniformes</taxon>
        <taxon>Salmonidae</taxon>
        <taxon>Salmoninae</taxon>
        <taxon>Oncorhynchus</taxon>
    </lineage>
</organism>
<dbReference type="InterPro" id="IPR015894">
    <property type="entry name" value="Guanylate-bd_N"/>
</dbReference>
<comment type="similarity">
    <text evidence="3">Belongs to the TRAFAC class dynamin-like GTPase superfamily. GB1/RHD3 GTPase family.</text>
</comment>
<keyword evidence="2" id="KW-0342">GTP-binding</keyword>
<reference evidence="5" key="1">
    <citation type="journal article" date="2014" name="Nat. Commun.">
        <title>The rainbow trout genome provides novel insights into evolution after whole-genome duplication in vertebrates.</title>
        <authorList>
            <person name="Berthelot C."/>
            <person name="Brunet F."/>
            <person name="Chalopin D."/>
            <person name="Juanchich A."/>
            <person name="Bernard M."/>
            <person name="Noel B."/>
            <person name="Bento P."/>
            <person name="Da Silva C."/>
            <person name="Labadie K."/>
            <person name="Alberti A."/>
            <person name="Aury J.M."/>
            <person name="Louis A."/>
            <person name="Dehais P."/>
            <person name="Bardou P."/>
            <person name="Montfort J."/>
            <person name="Klopp C."/>
            <person name="Cabau C."/>
            <person name="Gaspin C."/>
            <person name="Thorgaard G.H."/>
            <person name="Boussaha M."/>
            <person name="Quillet E."/>
            <person name="Guyomard R."/>
            <person name="Galiana D."/>
            <person name="Bobe J."/>
            <person name="Volff J.N."/>
            <person name="Genet C."/>
            <person name="Wincker P."/>
            <person name="Jaillon O."/>
            <person name="Roest Crollius H."/>
            <person name="Guiguen Y."/>
        </authorList>
    </citation>
    <scope>NUCLEOTIDE SEQUENCE [LARGE SCALE GENOMIC DNA]</scope>
</reference>
<dbReference type="EMBL" id="FR981651">
    <property type="protein sequence ID" value="CDR18988.1"/>
    <property type="molecule type" value="Genomic_DNA"/>
</dbReference>
<dbReference type="GO" id="GO:0003924">
    <property type="term" value="F:GTPase activity"/>
    <property type="evidence" value="ECO:0007669"/>
    <property type="project" value="InterPro"/>
</dbReference>
<feature type="domain" description="GB1/RHD3-type G" evidence="4">
    <location>
        <begin position="37"/>
        <end position="93"/>
    </location>
</feature>
<dbReference type="InterPro" id="IPR030386">
    <property type="entry name" value="G_GB1_RHD3_dom"/>
</dbReference>
<evidence type="ECO:0000313" key="6">
    <source>
        <dbReference type="Proteomes" id="UP000193380"/>
    </source>
</evidence>
<gene>
    <name evidence="5" type="ORF">GSONMT00042914001</name>
</gene>
<dbReference type="GO" id="GO:0005525">
    <property type="term" value="F:GTP binding"/>
    <property type="evidence" value="ECO:0007669"/>
    <property type="project" value="UniProtKB-KW"/>
</dbReference>
<accession>A0A061A8N7</accession>
<dbReference type="Proteomes" id="UP000193380">
    <property type="component" value="Unassembled WGS sequence"/>
</dbReference>
<dbReference type="STRING" id="8022.A0A061A8N7"/>